<dbReference type="OrthoDB" id="3204158at2"/>
<dbReference type="RefSeq" id="WP_072753271.1">
    <property type="nucleotide sequence ID" value="NZ_FOAW01000020.1"/>
</dbReference>
<proteinExistence type="predicted"/>
<evidence type="ECO:0000313" key="1">
    <source>
        <dbReference type="EMBL" id="SEM02156.1"/>
    </source>
</evidence>
<reference evidence="2" key="1">
    <citation type="submission" date="2016-10" db="EMBL/GenBank/DDBJ databases">
        <authorList>
            <person name="Varghese N."/>
            <person name="Submissions S."/>
        </authorList>
    </citation>
    <scope>NUCLEOTIDE SEQUENCE [LARGE SCALE GENOMIC DNA]</scope>
    <source>
        <strain evidence="2">DSM 44675</strain>
    </source>
</reference>
<accession>A0A1H7UZA1</accession>
<name>A0A1H7UZA1_9NOCA</name>
<dbReference type="EMBL" id="FOAW01000020">
    <property type="protein sequence ID" value="SEM02156.1"/>
    <property type="molecule type" value="Genomic_DNA"/>
</dbReference>
<gene>
    <name evidence="1" type="ORF">SAMN05444583_1205</name>
</gene>
<sequence>MLTDSLAVDLAEAEKLIETAPHVRTEQDLLEGYQYLAASVLATVHHAWAPELAQPMFISGAGPFTKQGLDNPDTLYFGAQISDDAEFVVTGKRGTTADLSFQVLAGEYTDTNVPDSVAAFDDRELHIEPDGSFEVRFGPEPAGGRRNYVTLAPGSSQLLVREVYSDWGAERGTITIERVDTAGHPIAPLTREAAERHFADAGKALVTRIRTWLQFPEWFYLNLPVNTLTEPRLTPGGLATQYSSVGHYELGEDEAMIITVPASEAPYQGFQLGSMWYLSLDYINRQTSLNSAQSQIDPDGKIRLVVSEGNPQVTNWIETVGHARGYLQFRWQRLSRELTAADGPTVEIVKLGDVAAKLPYYELNTITAEEFAARIAARQRAVTNRMLG</sequence>
<organism evidence="1 2">
    <name type="scientific">Rhodococcus maanshanensis</name>
    <dbReference type="NCBI Taxonomy" id="183556"/>
    <lineage>
        <taxon>Bacteria</taxon>
        <taxon>Bacillati</taxon>
        <taxon>Actinomycetota</taxon>
        <taxon>Actinomycetes</taxon>
        <taxon>Mycobacteriales</taxon>
        <taxon>Nocardiaceae</taxon>
        <taxon>Rhodococcus</taxon>
    </lineage>
</organism>
<keyword evidence="2" id="KW-1185">Reference proteome</keyword>
<evidence type="ECO:0000313" key="2">
    <source>
        <dbReference type="Proteomes" id="UP000198677"/>
    </source>
</evidence>
<dbReference type="AlphaFoldDB" id="A0A1H7UZA1"/>
<protein>
    <submittedName>
        <fullName evidence="1">Uncharacterized protein</fullName>
    </submittedName>
</protein>
<dbReference type="Proteomes" id="UP000198677">
    <property type="component" value="Unassembled WGS sequence"/>
</dbReference>